<evidence type="ECO:0000256" key="1">
    <source>
        <dbReference type="ARBA" id="ARBA00004611"/>
    </source>
</evidence>
<keyword evidence="8" id="KW-0206">Cytoskeleton</keyword>
<dbReference type="SUPFAM" id="SSF52075">
    <property type="entry name" value="Outer arm dynein light chain 1"/>
    <property type="match status" value="1"/>
</dbReference>
<dbReference type="EMBL" id="BDRX01000037">
    <property type="protein sequence ID" value="GBF93015.1"/>
    <property type="molecule type" value="Genomic_DNA"/>
</dbReference>
<dbReference type="InterPro" id="IPR001611">
    <property type="entry name" value="Leu-rich_rpt"/>
</dbReference>
<protein>
    <recommendedName>
        <fullName evidence="11">Dynein regulatory complex subunit 3</fullName>
    </recommendedName>
</protein>
<keyword evidence="9" id="KW-0966">Cell projection</keyword>
<keyword evidence="7" id="KW-0969">Cilium</keyword>
<organism evidence="12 13">
    <name type="scientific">Raphidocelis subcapitata</name>
    <dbReference type="NCBI Taxonomy" id="307507"/>
    <lineage>
        <taxon>Eukaryota</taxon>
        <taxon>Viridiplantae</taxon>
        <taxon>Chlorophyta</taxon>
        <taxon>core chlorophytes</taxon>
        <taxon>Chlorophyceae</taxon>
        <taxon>CS clade</taxon>
        <taxon>Sphaeropleales</taxon>
        <taxon>Selenastraceae</taxon>
        <taxon>Raphidocelis</taxon>
    </lineage>
</organism>
<evidence type="ECO:0000256" key="5">
    <source>
        <dbReference type="ARBA" id="ARBA00022846"/>
    </source>
</evidence>
<name>A0A2V0P7F0_9CHLO</name>
<dbReference type="InterPro" id="IPR032675">
    <property type="entry name" value="LRR_dom_sf"/>
</dbReference>
<dbReference type="InterPro" id="IPR050576">
    <property type="entry name" value="Cilia_flagella_integrity"/>
</dbReference>
<evidence type="ECO:0000256" key="10">
    <source>
        <dbReference type="ARBA" id="ARBA00038378"/>
    </source>
</evidence>
<keyword evidence="13" id="KW-1185">Reference proteome</keyword>
<dbReference type="Pfam" id="PF14580">
    <property type="entry name" value="LRR_9"/>
    <property type="match status" value="1"/>
</dbReference>
<evidence type="ECO:0000313" key="13">
    <source>
        <dbReference type="Proteomes" id="UP000247498"/>
    </source>
</evidence>
<keyword evidence="5 12" id="KW-0282">Flagellum</keyword>
<evidence type="ECO:0000256" key="11">
    <source>
        <dbReference type="ARBA" id="ARBA00040950"/>
    </source>
</evidence>
<keyword evidence="2" id="KW-0963">Cytoplasm</keyword>
<dbReference type="SMART" id="SM00365">
    <property type="entry name" value="LRR_SD22"/>
    <property type="match status" value="4"/>
</dbReference>
<dbReference type="GO" id="GO:0005929">
    <property type="term" value="C:cilium"/>
    <property type="evidence" value="ECO:0007669"/>
    <property type="project" value="TreeGrafter"/>
</dbReference>
<dbReference type="AlphaFoldDB" id="A0A2V0P7F0"/>
<evidence type="ECO:0000256" key="2">
    <source>
        <dbReference type="ARBA" id="ARBA00022490"/>
    </source>
</evidence>
<comment type="caution">
    <text evidence="12">The sequence shown here is derived from an EMBL/GenBank/DDBJ whole genome shotgun (WGS) entry which is preliminary data.</text>
</comment>
<keyword evidence="4" id="KW-0677">Repeat</keyword>
<evidence type="ECO:0000256" key="9">
    <source>
        <dbReference type="ARBA" id="ARBA00023273"/>
    </source>
</evidence>
<evidence type="ECO:0000256" key="7">
    <source>
        <dbReference type="ARBA" id="ARBA00023069"/>
    </source>
</evidence>
<keyword evidence="3" id="KW-0433">Leucine-rich repeat</keyword>
<dbReference type="InterPro" id="IPR003591">
    <property type="entry name" value="Leu-rich_rpt_typical-subtyp"/>
</dbReference>
<evidence type="ECO:0000256" key="4">
    <source>
        <dbReference type="ARBA" id="ARBA00022737"/>
    </source>
</evidence>
<dbReference type="InParanoid" id="A0A2V0P7F0"/>
<sequence length="389" mass="43021">MPVSLERLIAEVVGTDADIGEEKRRQLPFSEVEVLAFSFRNLARITSLKGLESLTKLQLDNNKITRIENIGHLTNLTWLDLSFNRITAIEGLEALTRLRDLSLFHNKISTIGGLDGMADLNVLSIGQNNISKLSAIGYLRRFPRLQLVNLAGNPVAKDPSYRSFVLSHLPHLVYLDYQRVPPGDVAAAKEAHQDELLEIQEREDTAAHEAGAAAERAAHAALMEEANLTGVESLVDDVTASDPEWPKLAAIPGLTEPWGDIRDKWRLASEEFKLVILEAHGRKRAESAEFRAALEAALAERDGEARRQITEYEKARKAVARTVADGAPDAEERVLGAKVRLMALQEALLELDLDSVDAAAQLCQEYDRNNTELAEANKLQFNSFFTQAG</sequence>
<keyword evidence="6" id="KW-0175">Coiled coil</keyword>
<accession>A0A2V0P7F0</accession>
<reference evidence="12 13" key="1">
    <citation type="journal article" date="2018" name="Sci. Rep.">
        <title>Raphidocelis subcapitata (=Pseudokirchneriella subcapitata) provides an insight into genome evolution and environmental adaptations in the Sphaeropleales.</title>
        <authorList>
            <person name="Suzuki S."/>
            <person name="Yamaguchi H."/>
            <person name="Nakajima N."/>
            <person name="Kawachi M."/>
        </authorList>
    </citation>
    <scope>NUCLEOTIDE SEQUENCE [LARGE SCALE GENOMIC DNA]</scope>
    <source>
        <strain evidence="12 13">NIES-35</strain>
    </source>
</reference>
<dbReference type="SMART" id="SM00369">
    <property type="entry name" value="LRR_TYP"/>
    <property type="match status" value="3"/>
</dbReference>
<dbReference type="STRING" id="307507.A0A2V0P7F0"/>
<evidence type="ECO:0000256" key="6">
    <source>
        <dbReference type="ARBA" id="ARBA00023054"/>
    </source>
</evidence>
<dbReference type="OrthoDB" id="1517790at2759"/>
<evidence type="ECO:0000313" key="12">
    <source>
        <dbReference type="EMBL" id="GBF93015.1"/>
    </source>
</evidence>
<comment type="similarity">
    <text evidence="10">Belongs to the DRC3 family.</text>
</comment>
<gene>
    <name evidence="12" type="ORF">Rsub_05626</name>
</gene>
<proteinExistence type="inferred from homology"/>
<dbReference type="PANTHER" id="PTHR45973:SF12">
    <property type="entry name" value="DYNEIN REGULATORY COMPLEX SUBUNIT 3"/>
    <property type="match status" value="1"/>
</dbReference>
<dbReference type="Gene3D" id="3.80.10.10">
    <property type="entry name" value="Ribonuclease Inhibitor"/>
    <property type="match status" value="1"/>
</dbReference>
<comment type="subcellular location">
    <subcellularLocation>
        <location evidence="1">Cytoplasm</location>
        <location evidence="1">Cytoskeleton</location>
        <location evidence="1">Flagellum axoneme</location>
    </subcellularLocation>
</comment>
<evidence type="ECO:0000256" key="8">
    <source>
        <dbReference type="ARBA" id="ARBA00023212"/>
    </source>
</evidence>
<evidence type="ECO:0000256" key="3">
    <source>
        <dbReference type="ARBA" id="ARBA00022614"/>
    </source>
</evidence>
<dbReference type="Proteomes" id="UP000247498">
    <property type="component" value="Unassembled WGS sequence"/>
</dbReference>
<dbReference type="PANTHER" id="PTHR45973">
    <property type="entry name" value="PROTEIN PHOSPHATASE 1 REGULATORY SUBUNIT SDS22-RELATED"/>
    <property type="match status" value="1"/>
</dbReference>
<dbReference type="PROSITE" id="PS51450">
    <property type="entry name" value="LRR"/>
    <property type="match status" value="3"/>
</dbReference>